<feature type="transmembrane region" description="Helical" evidence="1">
    <location>
        <begin position="327"/>
        <end position="346"/>
    </location>
</feature>
<feature type="transmembrane region" description="Helical" evidence="1">
    <location>
        <begin position="188"/>
        <end position="209"/>
    </location>
</feature>
<dbReference type="Proteomes" id="UP000229263">
    <property type="component" value="Unassembled WGS sequence"/>
</dbReference>
<reference evidence="2 3" key="1">
    <citation type="submission" date="2017-11" db="EMBL/GenBank/DDBJ databases">
        <title>Sequencing the genomes of 1000 actinobacteria strains.</title>
        <authorList>
            <person name="Klenk H.-P."/>
        </authorList>
    </citation>
    <scope>NUCLEOTIDE SEQUENCE [LARGE SCALE GENOMIC DNA]</scope>
    <source>
        <strain evidence="2 3">DSM 12798</strain>
    </source>
</reference>
<proteinExistence type="predicted"/>
<sequence length="379" mass="41860">MSAHQETSASALIIDAYAPEDREWAEQFHAALILADASEEQCTQELSAQLESIQSSGHGAEELLGNGWLFGKERAREIKSPEQLALDDLPVDSFRTLNQGFGFLMGAMAIGFGTWIAIRDGWLHQSWLYWQLAAFIAGGSIALIGTGFAYLRMAARFRSAWRLLVIGIPATALVVAPILMVAGDHDVIPMWNFVVPALGLLLAAGVFFLPETGKVTASDTEIASEYRDPEAWFAQAQRILRGRYGFSKCEVGSALADAKQDWLVAKEAGRPVDVLVDLGTPNEFSIMVAPSNTAAIRRRWYLKNCAFLALFAFYLIGRIELLLTEGFAWWDASLGILCLLLIAFYLTRLLPSKRDAHVREKHLALQQSAEAVAERRDNI</sequence>
<dbReference type="EMBL" id="PGEY01000001">
    <property type="protein sequence ID" value="PJJ43923.1"/>
    <property type="molecule type" value="Genomic_DNA"/>
</dbReference>
<organism evidence="2 3">
    <name type="scientific">Glutamicibacter mysorens</name>
    <dbReference type="NCBI Taxonomy" id="257984"/>
    <lineage>
        <taxon>Bacteria</taxon>
        <taxon>Bacillati</taxon>
        <taxon>Actinomycetota</taxon>
        <taxon>Actinomycetes</taxon>
        <taxon>Micrococcales</taxon>
        <taxon>Micrococcaceae</taxon>
        <taxon>Glutamicibacter</taxon>
    </lineage>
</organism>
<dbReference type="RefSeq" id="WP_066138490.1">
    <property type="nucleotide sequence ID" value="NZ_PGEY01000001.1"/>
</dbReference>
<evidence type="ECO:0000313" key="3">
    <source>
        <dbReference type="Proteomes" id="UP000229263"/>
    </source>
</evidence>
<comment type="caution">
    <text evidence="2">The sequence shown here is derived from an EMBL/GenBank/DDBJ whole genome shotgun (WGS) entry which is preliminary data.</text>
</comment>
<feature type="transmembrane region" description="Helical" evidence="1">
    <location>
        <begin position="163"/>
        <end position="182"/>
    </location>
</feature>
<keyword evidence="1" id="KW-0812">Transmembrane</keyword>
<evidence type="ECO:0000313" key="2">
    <source>
        <dbReference type="EMBL" id="PJJ43923.1"/>
    </source>
</evidence>
<evidence type="ECO:0008006" key="4">
    <source>
        <dbReference type="Google" id="ProtNLM"/>
    </source>
</evidence>
<feature type="transmembrane region" description="Helical" evidence="1">
    <location>
        <begin position="130"/>
        <end position="151"/>
    </location>
</feature>
<name>A0ABX4MX50_9MICC</name>
<feature type="transmembrane region" description="Helical" evidence="1">
    <location>
        <begin position="100"/>
        <end position="118"/>
    </location>
</feature>
<feature type="transmembrane region" description="Helical" evidence="1">
    <location>
        <begin position="300"/>
        <end position="321"/>
    </location>
</feature>
<keyword evidence="1" id="KW-1133">Transmembrane helix</keyword>
<protein>
    <recommendedName>
        <fullName evidence="4">Membrane protein DUF2157</fullName>
    </recommendedName>
</protein>
<evidence type="ECO:0000256" key="1">
    <source>
        <dbReference type="SAM" id="Phobius"/>
    </source>
</evidence>
<keyword evidence="1" id="KW-0472">Membrane</keyword>
<accession>A0ABX4MX50</accession>
<gene>
    <name evidence="2" type="ORF">ATK23_1130</name>
</gene>
<keyword evidence="3" id="KW-1185">Reference proteome</keyword>